<keyword evidence="2 3" id="KW-0539">Nucleus</keyword>
<proteinExistence type="predicted"/>
<dbReference type="SUPFAM" id="SSF46689">
    <property type="entry name" value="Homeodomain-like"/>
    <property type="match status" value="1"/>
</dbReference>
<dbReference type="Proteomes" id="UP001431783">
    <property type="component" value="Unassembled WGS sequence"/>
</dbReference>
<dbReference type="PANTHER" id="PTHR46892:SF3">
    <property type="entry name" value="VISUAL SYSTEM HOMEOBOX 2"/>
    <property type="match status" value="1"/>
</dbReference>
<organism evidence="6 7">
    <name type="scientific">Henosepilachna vigintioctopunctata</name>
    <dbReference type="NCBI Taxonomy" id="420089"/>
    <lineage>
        <taxon>Eukaryota</taxon>
        <taxon>Metazoa</taxon>
        <taxon>Ecdysozoa</taxon>
        <taxon>Arthropoda</taxon>
        <taxon>Hexapoda</taxon>
        <taxon>Insecta</taxon>
        <taxon>Pterygota</taxon>
        <taxon>Neoptera</taxon>
        <taxon>Endopterygota</taxon>
        <taxon>Coleoptera</taxon>
        <taxon>Polyphaga</taxon>
        <taxon>Cucujiformia</taxon>
        <taxon>Coccinelloidea</taxon>
        <taxon>Coccinellidae</taxon>
        <taxon>Epilachninae</taxon>
        <taxon>Epilachnini</taxon>
        <taxon>Henosepilachna</taxon>
    </lineage>
</organism>
<protein>
    <recommendedName>
        <fullName evidence="5">Homeobox domain-containing protein</fullName>
    </recommendedName>
</protein>
<keyword evidence="2 3" id="KW-0238">DNA-binding</keyword>
<reference evidence="6 7" key="1">
    <citation type="submission" date="2023-03" db="EMBL/GenBank/DDBJ databases">
        <title>Genome insight into feeding habits of ladybird beetles.</title>
        <authorList>
            <person name="Li H.-S."/>
            <person name="Huang Y.-H."/>
            <person name="Pang H."/>
        </authorList>
    </citation>
    <scope>NUCLEOTIDE SEQUENCE [LARGE SCALE GENOMIC DNA]</scope>
    <source>
        <strain evidence="6">SYSU_2023b</strain>
        <tissue evidence="6">Whole body</tissue>
    </source>
</reference>
<gene>
    <name evidence="6" type="ORF">WA026_009516</name>
</gene>
<comment type="subcellular location">
    <subcellularLocation>
        <location evidence="1 2 3">Nucleus</location>
    </subcellularLocation>
</comment>
<dbReference type="InterPro" id="IPR052294">
    <property type="entry name" value="VSX_homeobox_regulators"/>
</dbReference>
<dbReference type="InterPro" id="IPR001356">
    <property type="entry name" value="HD"/>
</dbReference>
<evidence type="ECO:0000256" key="1">
    <source>
        <dbReference type="ARBA" id="ARBA00004123"/>
    </source>
</evidence>
<dbReference type="SMART" id="SM00389">
    <property type="entry name" value="HOX"/>
    <property type="match status" value="1"/>
</dbReference>
<evidence type="ECO:0000259" key="5">
    <source>
        <dbReference type="PROSITE" id="PS50071"/>
    </source>
</evidence>
<evidence type="ECO:0000313" key="7">
    <source>
        <dbReference type="Proteomes" id="UP001431783"/>
    </source>
</evidence>
<feature type="DNA-binding region" description="Homeobox" evidence="2">
    <location>
        <begin position="167"/>
        <end position="226"/>
    </location>
</feature>
<comment type="caution">
    <text evidence="6">The sequence shown here is derived from an EMBL/GenBank/DDBJ whole genome shotgun (WGS) entry which is preliminary data.</text>
</comment>
<dbReference type="GO" id="GO:0005634">
    <property type="term" value="C:nucleus"/>
    <property type="evidence" value="ECO:0007669"/>
    <property type="project" value="UniProtKB-SubCell"/>
</dbReference>
<sequence>MKVLKLRKLYMKRALMYCFRDKIIIPYAEHTYHTRFKEIITHKVRTSKPIGQRLYSYVIRRLHDMIPQALKNEKRLEPFKKLIGKWIHGVSGVIVLQLFEQTKPFFNSAVVCRKVGRASTRILTPRSNLLVFNEEKIKMYQPSQLDSSKEFTISDGLGGFSKKKKKKRRHRTIFTSYQLEELEKAFKDAHYPDVYAREMLSLKTDLPEDRIQVNAKRSSKRERNAAEMGETRAQSKTNTLAHRTNRHGPLIKPVVRRTER</sequence>
<keyword evidence="7" id="KW-1185">Reference proteome</keyword>
<dbReference type="PANTHER" id="PTHR46892">
    <property type="entry name" value="VISUAL SYSTEM HOMEOBOX 2"/>
    <property type="match status" value="1"/>
</dbReference>
<keyword evidence="2 3" id="KW-0371">Homeobox</keyword>
<evidence type="ECO:0000256" key="3">
    <source>
        <dbReference type="RuleBase" id="RU000682"/>
    </source>
</evidence>
<dbReference type="GO" id="GO:0006357">
    <property type="term" value="P:regulation of transcription by RNA polymerase II"/>
    <property type="evidence" value="ECO:0007669"/>
    <property type="project" value="TreeGrafter"/>
</dbReference>
<accession>A0AAW1U4Y8</accession>
<dbReference type="GO" id="GO:1990837">
    <property type="term" value="F:sequence-specific double-stranded DNA binding"/>
    <property type="evidence" value="ECO:0007669"/>
    <property type="project" value="TreeGrafter"/>
</dbReference>
<dbReference type="EMBL" id="JARQZJ010000034">
    <property type="protein sequence ID" value="KAK9875718.1"/>
    <property type="molecule type" value="Genomic_DNA"/>
</dbReference>
<dbReference type="Gene3D" id="1.10.10.60">
    <property type="entry name" value="Homeodomain-like"/>
    <property type="match status" value="1"/>
</dbReference>
<name>A0AAW1U4Y8_9CUCU</name>
<feature type="region of interest" description="Disordered" evidence="4">
    <location>
        <begin position="214"/>
        <end position="260"/>
    </location>
</feature>
<evidence type="ECO:0000256" key="4">
    <source>
        <dbReference type="SAM" id="MobiDB-lite"/>
    </source>
</evidence>
<evidence type="ECO:0000256" key="2">
    <source>
        <dbReference type="PROSITE-ProRule" id="PRU00108"/>
    </source>
</evidence>
<feature type="compositionally biased region" description="Polar residues" evidence="4">
    <location>
        <begin position="232"/>
        <end position="242"/>
    </location>
</feature>
<dbReference type="PROSITE" id="PS50071">
    <property type="entry name" value="HOMEOBOX_2"/>
    <property type="match status" value="1"/>
</dbReference>
<dbReference type="InterPro" id="IPR009057">
    <property type="entry name" value="Homeodomain-like_sf"/>
</dbReference>
<dbReference type="AlphaFoldDB" id="A0AAW1U4Y8"/>
<evidence type="ECO:0000313" key="6">
    <source>
        <dbReference type="EMBL" id="KAK9875718.1"/>
    </source>
</evidence>
<dbReference type="CDD" id="cd00086">
    <property type="entry name" value="homeodomain"/>
    <property type="match status" value="1"/>
</dbReference>
<dbReference type="Pfam" id="PF00046">
    <property type="entry name" value="Homeodomain"/>
    <property type="match status" value="1"/>
</dbReference>
<feature type="domain" description="Homeobox" evidence="5">
    <location>
        <begin position="165"/>
        <end position="225"/>
    </location>
</feature>